<dbReference type="Proteomes" id="UP000304900">
    <property type="component" value="Unassembled WGS sequence"/>
</dbReference>
<evidence type="ECO:0000313" key="2">
    <source>
        <dbReference type="EMBL" id="TKT88613.1"/>
    </source>
</evidence>
<name>A0A4V6BIJ5_9BACT</name>
<gene>
    <name evidence="2" type="ORF">FDK13_27090</name>
</gene>
<protein>
    <submittedName>
        <fullName evidence="2">T9SS type A sorting domain-containing protein</fullName>
    </submittedName>
</protein>
<proteinExistence type="predicted"/>
<evidence type="ECO:0000259" key="1">
    <source>
        <dbReference type="Pfam" id="PF18962"/>
    </source>
</evidence>
<reference evidence="2 3" key="1">
    <citation type="submission" date="2019-05" db="EMBL/GenBank/DDBJ databases">
        <title>Dyadobacter AR-3-8 sp. nov., isolated from arctic soil.</title>
        <authorList>
            <person name="Chaudhary D.K."/>
        </authorList>
    </citation>
    <scope>NUCLEOTIDE SEQUENCE [LARGE SCALE GENOMIC DNA]</scope>
    <source>
        <strain evidence="2 3">AR-3-8</strain>
    </source>
</reference>
<dbReference type="EMBL" id="SZVO01000015">
    <property type="protein sequence ID" value="TKT88613.1"/>
    <property type="molecule type" value="Genomic_DNA"/>
</dbReference>
<dbReference type="OrthoDB" id="9814627at2"/>
<keyword evidence="3" id="KW-1185">Reference proteome</keyword>
<dbReference type="InterPro" id="IPR026444">
    <property type="entry name" value="Secre_tail"/>
</dbReference>
<dbReference type="AlphaFoldDB" id="A0A4V6BIJ5"/>
<sequence length="1245" mass="138867">MLFITKLKKRPYLLLLGLFILPYYMYGQQSLEANKYANQSVLSASPASTSFLVVKNTPISKFTGTPDIMVPLHAVTYKDLSIDLSLQYHQAIGSKPDAFPGSTGNGWLLNHGGVITRVSRGATGADFPSNISVPVNFNPTQPSDWSSQANLDYFRQTQTYFYNNNGRYDEYAYSFGGSSGKFYIDHTDAFHIKTTQGEDIKVESSPSLDTKVFTMPTEPQVATSCTTTPYTNLLSQRKLIYQFVLTDSRGIKYTFGGTDESIEFTRPGMGHGVFDLNNQNTLPTSWYLTSVTSPNGYTIALNYKRDKFYITNEIAVSDKIVLSDKINSPNSWADSDNSPKGKVIRSTLYHPCYLDEIVTPSSKVKFNWSKASAQLGYTVTADCMNPTDANSQIYFYAYPEIKDAPLTNRFPNKLDSIVVFANGATRRKALEFTYTNSTATRLKLLSVITKGDGESLPPYSFEYNTAVPLPDYLSFKTDDYGFYNNKNLYITSTDPIYYYNLFSNATDRQAYLDSRKPDINYTQAEILKKVTYSTGGYTEYEYENNEYGRVAKYWPASVLENSNGNQYTGGLRIKRITDYDYTNHKAREKQYFYRKNYATSGTGSSGILSDEPIHWAYFSGAVTPPLKYVGTSDAPRFTGTMTYTQYSTDPINSVRYNKGSHITYSEVTELNLDGSYSTYKFKNYDNGFHDRPAESYSMDNANVGDFYKMDEMNSLEIERGQPLSEEHYSSSNTLKRSIINTYNDDVARFDNNVRRLKLNLNPIFSVNYPSLRYSASLIYTYYPYLKTSTITSYDQGNSVVNTTTNTFNIQNRLLASQSSFNSKGQAVIVSNKYAPDYPADAVNLAMTTSHIIAPVIESTTSVAANQVSLIHNTYYSPFTGVYVPQDVQVKNGTNPIEVRQNFTAYDAKGNLMEQQKPSDVKESYLWGYNNQYVVAKVLGSDITTVKSFIDQTILDNAVSSSDATVRTELNKIRSGLATSNPAAQVTTYTYNDLRGITSVTDPAGKTLLSGYDKMDRLSSQNNLSGSVRASYCYNYAGQAVPCTALAPTGSIAASTLALIAEDPPLPVTLTDFSAVKSEQSALLSWKTTKETNSDRFEIERSIDGKTWLKLGSILAQGESDGDQQYTFMDKLPVNGGPSHGENLYRLQMIDSDGTYAYSRIRSLIFGTDSKVSIYPNPITIGENINLLIDDISTVLNIKIYDNKGTLVQQSTPARKIAAANLSAGLYMVQVTYTDGSISTHRVVKQ</sequence>
<organism evidence="2 3">
    <name type="scientific">Dyadobacter frigoris</name>
    <dbReference type="NCBI Taxonomy" id="2576211"/>
    <lineage>
        <taxon>Bacteria</taxon>
        <taxon>Pseudomonadati</taxon>
        <taxon>Bacteroidota</taxon>
        <taxon>Cytophagia</taxon>
        <taxon>Cytophagales</taxon>
        <taxon>Spirosomataceae</taxon>
        <taxon>Dyadobacter</taxon>
    </lineage>
</organism>
<dbReference type="NCBIfam" id="TIGR01643">
    <property type="entry name" value="YD_repeat_2x"/>
    <property type="match status" value="1"/>
</dbReference>
<dbReference type="RefSeq" id="WP_137343150.1">
    <property type="nucleotide sequence ID" value="NZ_SZVO01000015.1"/>
</dbReference>
<comment type="caution">
    <text evidence="2">The sequence shown here is derived from an EMBL/GenBank/DDBJ whole genome shotgun (WGS) entry which is preliminary data.</text>
</comment>
<dbReference type="InterPro" id="IPR006530">
    <property type="entry name" value="YD"/>
</dbReference>
<dbReference type="Pfam" id="PF18962">
    <property type="entry name" value="Por_Secre_tail"/>
    <property type="match status" value="1"/>
</dbReference>
<accession>A0A4V6BIJ5</accession>
<feature type="domain" description="Secretion system C-terminal sorting" evidence="1">
    <location>
        <begin position="1173"/>
        <end position="1239"/>
    </location>
</feature>
<evidence type="ECO:0000313" key="3">
    <source>
        <dbReference type="Proteomes" id="UP000304900"/>
    </source>
</evidence>
<dbReference type="NCBIfam" id="TIGR04183">
    <property type="entry name" value="Por_Secre_tail"/>
    <property type="match status" value="1"/>
</dbReference>